<dbReference type="GO" id="GO:0008270">
    <property type="term" value="F:zinc ion binding"/>
    <property type="evidence" value="ECO:0007669"/>
    <property type="project" value="InterPro"/>
</dbReference>
<gene>
    <name evidence="7" type="ORF">SGODD07_00860</name>
</gene>
<feature type="transmembrane region" description="Helical" evidence="5">
    <location>
        <begin position="15"/>
        <end position="35"/>
    </location>
</feature>
<keyword evidence="4" id="KW-0862">Zinc</keyword>
<keyword evidence="5" id="KW-0472">Membrane</keyword>
<dbReference type="GO" id="GO:0006508">
    <property type="term" value="P:proteolysis"/>
    <property type="evidence" value="ECO:0007669"/>
    <property type="project" value="UniProtKB-KW"/>
</dbReference>
<dbReference type="Pfam" id="PF00413">
    <property type="entry name" value="Peptidase_M10"/>
    <property type="match status" value="1"/>
</dbReference>
<dbReference type="AlphaFoldDB" id="A0A139N835"/>
<feature type="domain" description="Peptidase M10 metallopeptidase" evidence="6">
    <location>
        <begin position="105"/>
        <end position="235"/>
    </location>
</feature>
<keyword evidence="2" id="KW-0479">Metal-binding</keyword>
<dbReference type="EMBL" id="LQRC01000130">
    <property type="protein sequence ID" value="KXT72062.1"/>
    <property type="molecule type" value="Genomic_DNA"/>
</dbReference>
<keyword evidence="5" id="KW-1133">Transmembrane helix</keyword>
<evidence type="ECO:0000313" key="7">
    <source>
        <dbReference type="EMBL" id="KXT72062.1"/>
    </source>
</evidence>
<accession>A0A139N835</accession>
<evidence type="ECO:0000256" key="4">
    <source>
        <dbReference type="ARBA" id="ARBA00022833"/>
    </source>
</evidence>
<organism evidence="7 8">
    <name type="scientific">Streptococcus gordonii</name>
    <dbReference type="NCBI Taxonomy" id="1302"/>
    <lineage>
        <taxon>Bacteria</taxon>
        <taxon>Bacillati</taxon>
        <taxon>Bacillota</taxon>
        <taxon>Bacilli</taxon>
        <taxon>Lactobacillales</taxon>
        <taxon>Streptococcaceae</taxon>
        <taxon>Streptococcus</taxon>
    </lineage>
</organism>
<dbReference type="Proteomes" id="UP000070096">
    <property type="component" value="Unassembled WGS sequence"/>
</dbReference>
<proteinExistence type="predicted"/>
<dbReference type="CDD" id="cd04268">
    <property type="entry name" value="ZnMc_MMP_like"/>
    <property type="match status" value="1"/>
</dbReference>
<dbReference type="GO" id="GO:0031012">
    <property type="term" value="C:extracellular matrix"/>
    <property type="evidence" value="ECO:0007669"/>
    <property type="project" value="InterPro"/>
</dbReference>
<reference evidence="7 8" key="1">
    <citation type="submission" date="2016-01" db="EMBL/GenBank/DDBJ databases">
        <title>Highly variable Streptococcus oralis are common among viridans streptococci isolated from primates.</title>
        <authorList>
            <person name="Denapaite D."/>
            <person name="Rieger M."/>
            <person name="Koendgen S."/>
            <person name="Brueckner R."/>
            <person name="Ochigava I."/>
            <person name="Kappeler P."/>
            <person name="Maetz-Rensing K."/>
            <person name="Leendertz F."/>
            <person name="Hakenbeck R."/>
        </authorList>
    </citation>
    <scope>NUCLEOTIDE SEQUENCE [LARGE SCALE GENOMIC DNA]</scope>
    <source>
        <strain evidence="7 8">DD07</strain>
    </source>
</reference>
<comment type="caution">
    <text evidence="7">The sequence shown here is derived from an EMBL/GenBank/DDBJ whole genome shotgun (WGS) entry which is preliminary data.</text>
</comment>
<evidence type="ECO:0000313" key="8">
    <source>
        <dbReference type="Proteomes" id="UP000070096"/>
    </source>
</evidence>
<evidence type="ECO:0000256" key="2">
    <source>
        <dbReference type="ARBA" id="ARBA00022723"/>
    </source>
</evidence>
<dbReference type="InterPro" id="IPR024079">
    <property type="entry name" value="MetalloPept_cat_dom_sf"/>
</dbReference>
<evidence type="ECO:0000256" key="1">
    <source>
        <dbReference type="ARBA" id="ARBA00022670"/>
    </source>
</evidence>
<keyword evidence="3" id="KW-0378">Hydrolase</keyword>
<name>A0A139N835_STRGN</name>
<sequence>MRFLLNLFRFIWRMFWRLVWAGIVAFIILVSVLYLTNPSQTGLTAVRQAVQTAVNQLDTFLDQQGIHTGLGQNVQNLGEHLTDQHVASSDGARWENARATVYIETENSTFRAAYQEAIKSWNATGAFTFQLVEDKSQANIIATEMNDSTITAAGEAESQTNVLTKRFTKVTVRLNAYYLLNNYYGYSHERIVNTASHELGHAIGLDHNESESVMQSAGSFYSIQPIDIQAVKELYQD</sequence>
<evidence type="ECO:0000256" key="3">
    <source>
        <dbReference type="ARBA" id="ARBA00022801"/>
    </source>
</evidence>
<dbReference type="PATRIC" id="fig|1302.21.peg.966"/>
<dbReference type="InterPro" id="IPR001818">
    <property type="entry name" value="Pept_M10_metallopeptidase"/>
</dbReference>
<evidence type="ECO:0000256" key="5">
    <source>
        <dbReference type="SAM" id="Phobius"/>
    </source>
</evidence>
<protein>
    <submittedName>
        <fullName evidence="7">Putative Zn-dependent protease</fullName>
    </submittedName>
</protein>
<dbReference type="Gene3D" id="3.40.390.10">
    <property type="entry name" value="Collagenase (Catalytic Domain)"/>
    <property type="match status" value="1"/>
</dbReference>
<dbReference type="SUPFAM" id="SSF55486">
    <property type="entry name" value="Metalloproteases ('zincins'), catalytic domain"/>
    <property type="match status" value="1"/>
</dbReference>
<keyword evidence="1 7" id="KW-0645">Protease</keyword>
<keyword evidence="5" id="KW-0812">Transmembrane</keyword>
<evidence type="ECO:0000259" key="6">
    <source>
        <dbReference type="Pfam" id="PF00413"/>
    </source>
</evidence>
<dbReference type="GO" id="GO:0004222">
    <property type="term" value="F:metalloendopeptidase activity"/>
    <property type="evidence" value="ECO:0007669"/>
    <property type="project" value="InterPro"/>
</dbReference>